<dbReference type="InterPro" id="IPR023606">
    <property type="entry name" value="CoA-Trfase_III_dom_1_sf"/>
</dbReference>
<gene>
    <name evidence="2" type="ORF">SAMN05421829_104192</name>
</gene>
<dbReference type="SUPFAM" id="SSF89796">
    <property type="entry name" value="CoA-transferase family III (CaiB/BaiF)"/>
    <property type="match status" value="1"/>
</dbReference>
<dbReference type="Gene3D" id="3.40.50.10540">
    <property type="entry name" value="Crotonobetainyl-coa:carnitine coa-transferase, domain 1"/>
    <property type="match status" value="1"/>
</dbReference>
<reference evidence="3" key="1">
    <citation type="submission" date="2017-01" db="EMBL/GenBank/DDBJ databases">
        <authorList>
            <person name="Varghese N."/>
            <person name="Submissions S."/>
        </authorList>
    </citation>
    <scope>NUCLEOTIDE SEQUENCE [LARGE SCALE GENOMIC DNA]</scope>
    <source>
        <strain evidence="3">ATCC 51758</strain>
    </source>
</reference>
<protein>
    <submittedName>
        <fullName evidence="2">Crotonobetainyl-CoA:carnitine CoA-transferase CaiB</fullName>
    </submittedName>
</protein>
<dbReference type="RefSeq" id="WP_076601541.1">
    <property type="nucleotide sequence ID" value="NZ_FTMD01000004.1"/>
</dbReference>
<name>A0A1N6SRM1_9RHOO</name>
<sequence length="407" mass="43172">MASALSHIRVLDLSRILAGPWCSQMLADLGADVIKVERPGTGDDTRGWGPPWLKDEHGADTDVAAYYLCANRNKRSVTIDITRAEGQELVKRLAAGADVVLENFKVGGLEQYGLDYASLKAVNPRLVYCSVTGFGQDGPYASRAGYDFLIQGLGGLMSITGRPDGEEGGGPMKAGVALTDILTGLYAANAILAALAWRERSGEGQYIDLALLDVQVACLANQAANYLATGRSPSRLGNAHPNIVPYQDFPTADGYMILAIGNDGQFARFCAEAGRPELAGDPRFATNAERVRHRATLIPLLKQLTVLRSTAEWIAALESLAVPCGPINTLADVFADPQVLARGLQVTVPHPLAGTVPLVANPMKLSATPPDYRLPPPALGEHTDEILSAALGLTDGEIARLRADGVL</sequence>
<accession>A0A1N6SRM1</accession>
<dbReference type="Pfam" id="PF02515">
    <property type="entry name" value="CoA_transf_3"/>
    <property type="match status" value="1"/>
</dbReference>
<evidence type="ECO:0000313" key="2">
    <source>
        <dbReference type="EMBL" id="SIQ43704.1"/>
    </source>
</evidence>
<dbReference type="PANTHER" id="PTHR48207">
    <property type="entry name" value="SUCCINATE--HYDROXYMETHYLGLUTARATE COA-TRANSFERASE"/>
    <property type="match status" value="1"/>
</dbReference>
<dbReference type="STRING" id="34027.SAMN05421829_104192"/>
<dbReference type="EMBL" id="FTMD01000004">
    <property type="protein sequence ID" value="SIQ43704.1"/>
    <property type="molecule type" value="Genomic_DNA"/>
</dbReference>
<dbReference type="Gene3D" id="3.30.1540.10">
    <property type="entry name" value="formyl-coa transferase, domain 3"/>
    <property type="match status" value="1"/>
</dbReference>
<dbReference type="InterPro" id="IPR044855">
    <property type="entry name" value="CoA-Trfase_III_dom3_sf"/>
</dbReference>
<dbReference type="GO" id="GO:0008410">
    <property type="term" value="F:CoA-transferase activity"/>
    <property type="evidence" value="ECO:0007669"/>
    <property type="project" value="TreeGrafter"/>
</dbReference>
<evidence type="ECO:0000313" key="3">
    <source>
        <dbReference type="Proteomes" id="UP000186819"/>
    </source>
</evidence>
<proteinExistence type="predicted"/>
<dbReference type="AlphaFoldDB" id="A0A1N6SRM1"/>
<dbReference type="InterPro" id="IPR003673">
    <property type="entry name" value="CoA-Trfase_fam_III"/>
</dbReference>
<dbReference type="Proteomes" id="UP000186819">
    <property type="component" value="Unassembled WGS sequence"/>
</dbReference>
<keyword evidence="1 2" id="KW-0808">Transferase</keyword>
<evidence type="ECO:0000256" key="1">
    <source>
        <dbReference type="ARBA" id="ARBA00022679"/>
    </source>
</evidence>
<keyword evidence="3" id="KW-1185">Reference proteome</keyword>
<dbReference type="PANTHER" id="PTHR48207:SF3">
    <property type="entry name" value="SUCCINATE--HYDROXYMETHYLGLUTARATE COA-TRANSFERASE"/>
    <property type="match status" value="1"/>
</dbReference>
<dbReference type="InterPro" id="IPR050483">
    <property type="entry name" value="CoA-transferase_III_domain"/>
</dbReference>
<dbReference type="OrthoDB" id="5294844at2"/>
<organism evidence="2 3">
    <name type="scientific">Aromatoleum tolulyticum</name>
    <dbReference type="NCBI Taxonomy" id="34027"/>
    <lineage>
        <taxon>Bacteria</taxon>
        <taxon>Pseudomonadati</taxon>
        <taxon>Pseudomonadota</taxon>
        <taxon>Betaproteobacteria</taxon>
        <taxon>Rhodocyclales</taxon>
        <taxon>Rhodocyclaceae</taxon>
        <taxon>Aromatoleum</taxon>
    </lineage>
</organism>